<dbReference type="AlphaFoldDB" id="A0A2T9YT93"/>
<dbReference type="PANTHER" id="PTHR13266">
    <property type="entry name" value="PROTEASOME INHIBITOR"/>
    <property type="match status" value="1"/>
</dbReference>
<evidence type="ECO:0000313" key="7">
    <source>
        <dbReference type="Proteomes" id="UP000245383"/>
    </source>
</evidence>
<protein>
    <recommendedName>
        <fullName evidence="5">PI31 proteasome regulator C-terminal domain-containing protein</fullName>
    </recommendedName>
</protein>
<keyword evidence="3" id="KW-0963">Cytoplasm</keyword>
<gene>
    <name evidence="6" type="ORF">BB561_001743</name>
</gene>
<evidence type="ECO:0000256" key="3">
    <source>
        <dbReference type="ARBA" id="ARBA00022490"/>
    </source>
</evidence>
<dbReference type="GO" id="GO:0004866">
    <property type="term" value="F:endopeptidase inhibitor activity"/>
    <property type="evidence" value="ECO:0007669"/>
    <property type="project" value="InterPro"/>
</dbReference>
<dbReference type="Pfam" id="PF08577">
    <property type="entry name" value="PI31_Prot_C"/>
    <property type="match status" value="1"/>
</dbReference>
<reference evidence="6 7" key="1">
    <citation type="journal article" date="2018" name="MBio">
        <title>Comparative Genomics Reveals the Core Gene Toolbox for the Fungus-Insect Symbiosis.</title>
        <authorList>
            <person name="Wang Y."/>
            <person name="Stata M."/>
            <person name="Wang W."/>
            <person name="Stajich J.E."/>
            <person name="White M.M."/>
            <person name="Moncalvo J.M."/>
        </authorList>
    </citation>
    <scope>NUCLEOTIDE SEQUENCE [LARGE SCALE GENOMIC DNA]</scope>
    <source>
        <strain evidence="6 7">SWE-8-4</strain>
    </source>
</reference>
<dbReference type="GO" id="GO:0005737">
    <property type="term" value="C:cytoplasm"/>
    <property type="evidence" value="ECO:0007669"/>
    <property type="project" value="UniProtKB-SubCell"/>
</dbReference>
<dbReference type="EMBL" id="MBFR01000053">
    <property type="protein sequence ID" value="PVU95558.1"/>
    <property type="molecule type" value="Genomic_DNA"/>
</dbReference>
<sequence length="315" mass="34572">MSSNIDATLACFRMHFSGTTFYCENQLVSALALAATSQLLKPCAFSGINFPTSESINLKPYKFKPVEAKEDDSSTSYSTFTLIVTPESKTILPQVTILASFCENNLVLNLLPNSDEQPTLIKPRVFYSKITELVLPALKFPVTLDQGDQLSNVLNLFASKDKVQDFVDKIFKDLLDQSVENADGIYSSFDPSPSFLNRFNSQSFRPHNPLEIGRSDINIFNGSSSRHDINSSGNVVGPNHPIFGSRGSVENRDLIFGGPENLPRGSIPPNARFDPIGPFGEMPGSRKQSSFNNKEFPGFGSNGFNSKPGGSSFFR</sequence>
<dbReference type="OrthoDB" id="5599543at2759"/>
<dbReference type="Proteomes" id="UP000245383">
    <property type="component" value="Unassembled WGS sequence"/>
</dbReference>
<name>A0A2T9YT93_9FUNG</name>
<evidence type="ECO:0000256" key="4">
    <source>
        <dbReference type="SAM" id="MobiDB-lite"/>
    </source>
</evidence>
<feature type="region of interest" description="Disordered" evidence="4">
    <location>
        <begin position="282"/>
        <end position="315"/>
    </location>
</feature>
<dbReference type="InterPro" id="IPR013886">
    <property type="entry name" value="PI31_Prot_C"/>
</dbReference>
<dbReference type="GO" id="GO:0070628">
    <property type="term" value="F:proteasome binding"/>
    <property type="evidence" value="ECO:0007669"/>
    <property type="project" value="InterPro"/>
</dbReference>
<comment type="subcellular location">
    <subcellularLocation>
        <location evidence="1">Cytoplasm</location>
    </subcellularLocation>
</comment>
<comment type="caution">
    <text evidence="6">The sequence shown here is derived from an EMBL/GenBank/DDBJ whole genome shotgun (WGS) entry which is preliminary data.</text>
</comment>
<proteinExistence type="inferred from homology"/>
<comment type="similarity">
    <text evidence="2">Belongs to the proteasome inhibitor PI31 family.</text>
</comment>
<dbReference type="STRING" id="133385.A0A2T9YT93"/>
<dbReference type="GO" id="GO:0043161">
    <property type="term" value="P:proteasome-mediated ubiquitin-dependent protein catabolic process"/>
    <property type="evidence" value="ECO:0007669"/>
    <property type="project" value="InterPro"/>
</dbReference>
<feature type="compositionally biased region" description="Polar residues" evidence="4">
    <location>
        <begin position="302"/>
        <end position="315"/>
    </location>
</feature>
<evidence type="ECO:0000256" key="2">
    <source>
        <dbReference type="ARBA" id="ARBA00006405"/>
    </source>
</evidence>
<evidence type="ECO:0000313" key="6">
    <source>
        <dbReference type="EMBL" id="PVU95558.1"/>
    </source>
</evidence>
<organism evidence="6 7">
    <name type="scientific">Smittium simulii</name>
    <dbReference type="NCBI Taxonomy" id="133385"/>
    <lineage>
        <taxon>Eukaryota</taxon>
        <taxon>Fungi</taxon>
        <taxon>Fungi incertae sedis</taxon>
        <taxon>Zoopagomycota</taxon>
        <taxon>Kickxellomycotina</taxon>
        <taxon>Harpellomycetes</taxon>
        <taxon>Harpellales</taxon>
        <taxon>Legeriomycetaceae</taxon>
        <taxon>Smittium</taxon>
    </lineage>
</organism>
<keyword evidence="7" id="KW-1185">Reference proteome</keyword>
<accession>A0A2T9YT93</accession>
<evidence type="ECO:0000256" key="1">
    <source>
        <dbReference type="ARBA" id="ARBA00004496"/>
    </source>
</evidence>
<dbReference type="InterPro" id="IPR045128">
    <property type="entry name" value="PI31-like"/>
</dbReference>
<evidence type="ECO:0000259" key="5">
    <source>
        <dbReference type="Pfam" id="PF08577"/>
    </source>
</evidence>
<dbReference type="PANTHER" id="PTHR13266:SF1">
    <property type="entry name" value="PROTEASOME INHIBITOR PI31 SUBUNIT"/>
    <property type="match status" value="1"/>
</dbReference>
<feature type="domain" description="PI31 proteasome regulator C-terminal" evidence="5">
    <location>
        <begin position="201"/>
        <end position="278"/>
    </location>
</feature>